<dbReference type="PANTHER" id="PTHR10306">
    <property type="entry name" value="SYNAPTOPHYSIN"/>
    <property type="match status" value="1"/>
</dbReference>
<evidence type="ECO:0000256" key="5">
    <source>
        <dbReference type="ARBA" id="ARBA00023136"/>
    </source>
</evidence>
<dbReference type="OrthoDB" id="10006326at2759"/>
<feature type="transmembrane region" description="Helical" evidence="9">
    <location>
        <begin position="29"/>
        <end position="46"/>
    </location>
</feature>
<feature type="transmembrane region" description="Helical" evidence="9">
    <location>
        <begin position="105"/>
        <end position="127"/>
    </location>
</feature>
<dbReference type="PANTHER" id="PTHR10306:SF17">
    <property type="entry name" value="MARVEL DOMAIN-CONTAINING PROTEIN"/>
    <property type="match status" value="1"/>
</dbReference>
<keyword evidence="6" id="KW-0325">Glycoprotein</keyword>
<dbReference type="AlphaFoldDB" id="A0A9N9RU61"/>
<evidence type="ECO:0000256" key="4">
    <source>
        <dbReference type="ARBA" id="ARBA00022989"/>
    </source>
</evidence>
<gene>
    <name evidence="11" type="ORF">CHIRRI_LOCUS6440</name>
</gene>
<dbReference type="GO" id="GO:0030672">
    <property type="term" value="C:synaptic vesicle membrane"/>
    <property type="evidence" value="ECO:0007669"/>
    <property type="project" value="TreeGrafter"/>
</dbReference>
<evidence type="ECO:0000256" key="2">
    <source>
        <dbReference type="ARBA" id="ARBA00006476"/>
    </source>
</evidence>
<name>A0A9N9RU61_9DIPT</name>
<dbReference type="EMBL" id="OU895878">
    <property type="protein sequence ID" value="CAG9803542.1"/>
    <property type="molecule type" value="Genomic_DNA"/>
</dbReference>
<evidence type="ECO:0000256" key="6">
    <source>
        <dbReference type="ARBA" id="ARBA00023180"/>
    </source>
</evidence>
<reference evidence="11" key="2">
    <citation type="submission" date="2022-10" db="EMBL/GenBank/DDBJ databases">
        <authorList>
            <consortium name="ENA_rothamsted_submissions"/>
            <consortium name="culmorum"/>
            <person name="King R."/>
        </authorList>
    </citation>
    <scope>NUCLEOTIDE SEQUENCE</scope>
</reference>
<evidence type="ECO:0000313" key="11">
    <source>
        <dbReference type="EMBL" id="CAG9803542.1"/>
    </source>
</evidence>
<dbReference type="Pfam" id="PF01284">
    <property type="entry name" value="MARVEL"/>
    <property type="match status" value="1"/>
</dbReference>
<protein>
    <recommendedName>
        <fullName evidence="10">MARVEL domain-containing protein</fullName>
    </recommendedName>
</protein>
<feature type="transmembrane region" description="Helical" evidence="9">
    <location>
        <begin position="139"/>
        <end position="159"/>
    </location>
</feature>
<evidence type="ECO:0000256" key="7">
    <source>
        <dbReference type="PROSITE-ProRule" id="PRU00581"/>
    </source>
</evidence>
<evidence type="ECO:0000256" key="1">
    <source>
        <dbReference type="ARBA" id="ARBA00004141"/>
    </source>
</evidence>
<sequence length="291" mass="33844">MAQAQQMLSVALEFLKTSYKFDTFQEPRGVMRIFQLVFSVWGFFAVRGFTLTLSMDCQERIYQRTYEIEYPFEFGEHICRRKIDFSKTDNSTAFVSVDASAGATFFAITAVLALLYAIFIIFVYTYLDEMYKSKPEFPMADFALTGILAFFWLIGTLGFNSGGSAMKKTFDEDYLGQTCYQCVPKVSSFTDLNIALLIGFLNFFLWTSDLWFLYKETAWFQNRGAIYNQQMYGQQQMPPQQLGQEQQQFGQQSQYEQQQQQPQYGQNQQYDQSYGQQYDQYGQGSYAQPSM</sequence>
<keyword evidence="3 7" id="KW-0812">Transmembrane</keyword>
<evidence type="ECO:0000313" key="12">
    <source>
        <dbReference type="Proteomes" id="UP001153620"/>
    </source>
</evidence>
<evidence type="ECO:0000256" key="9">
    <source>
        <dbReference type="SAM" id="Phobius"/>
    </source>
</evidence>
<comment type="similarity">
    <text evidence="2">Belongs to the synaptophysin/synaptobrevin family.</text>
</comment>
<comment type="subcellular location">
    <subcellularLocation>
        <location evidence="1">Membrane</location>
        <topology evidence="1">Multi-pass membrane protein</topology>
    </subcellularLocation>
</comment>
<dbReference type="InterPro" id="IPR008253">
    <property type="entry name" value="Marvel"/>
</dbReference>
<keyword evidence="5 7" id="KW-0472">Membrane</keyword>
<evidence type="ECO:0000256" key="8">
    <source>
        <dbReference type="SAM" id="MobiDB-lite"/>
    </source>
</evidence>
<dbReference type="PRINTS" id="PR00220">
    <property type="entry name" value="SYNAPTOPHYSN"/>
</dbReference>
<feature type="domain" description="MARVEL" evidence="10">
    <location>
        <begin position="23"/>
        <end position="218"/>
    </location>
</feature>
<keyword evidence="4 9" id="KW-1133">Transmembrane helix</keyword>
<dbReference type="InterPro" id="IPR001285">
    <property type="entry name" value="Synaptophysin/porin"/>
</dbReference>
<evidence type="ECO:0000256" key="3">
    <source>
        <dbReference type="ARBA" id="ARBA00022692"/>
    </source>
</evidence>
<proteinExistence type="inferred from homology"/>
<evidence type="ECO:0000259" key="10">
    <source>
        <dbReference type="PROSITE" id="PS51225"/>
    </source>
</evidence>
<keyword evidence="12" id="KW-1185">Reference proteome</keyword>
<dbReference type="Proteomes" id="UP001153620">
    <property type="component" value="Chromosome 2"/>
</dbReference>
<feature type="transmembrane region" description="Helical" evidence="9">
    <location>
        <begin position="194"/>
        <end position="214"/>
    </location>
</feature>
<feature type="region of interest" description="Disordered" evidence="8">
    <location>
        <begin position="242"/>
        <end position="272"/>
    </location>
</feature>
<accession>A0A9N9RU61</accession>
<organism evidence="11 12">
    <name type="scientific">Chironomus riparius</name>
    <dbReference type="NCBI Taxonomy" id="315576"/>
    <lineage>
        <taxon>Eukaryota</taxon>
        <taxon>Metazoa</taxon>
        <taxon>Ecdysozoa</taxon>
        <taxon>Arthropoda</taxon>
        <taxon>Hexapoda</taxon>
        <taxon>Insecta</taxon>
        <taxon>Pterygota</taxon>
        <taxon>Neoptera</taxon>
        <taxon>Endopterygota</taxon>
        <taxon>Diptera</taxon>
        <taxon>Nematocera</taxon>
        <taxon>Chironomoidea</taxon>
        <taxon>Chironomidae</taxon>
        <taxon>Chironominae</taxon>
        <taxon>Chironomus</taxon>
    </lineage>
</organism>
<reference evidence="11" key="1">
    <citation type="submission" date="2022-01" db="EMBL/GenBank/DDBJ databases">
        <authorList>
            <person name="King R."/>
        </authorList>
    </citation>
    <scope>NUCLEOTIDE SEQUENCE</scope>
</reference>
<dbReference type="PROSITE" id="PS51225">
    <property type="entry name" value="MARVEL"/>
    <property type="match status" value="1"/>
</dbReference>